<dbReference type="InterPro" id="IPR000740">
    <property type="entry name" value="GrpE"/>
</dbReference>
<keyword evidence="2 3" id="KW-0143">Chaperone</keyword>
<comment type="subunit">
    <text evidence="3">Homodimer.</text>
</comment>
<dbReference type="HAMAP" id="MF_01151">
    <property type="entry name" value="GrpE"/>
    <property type="match status" value="1"/>
</dbReference>
<evidence type="ECO:0000313" key="7">
    <source>
        <dbReference type="EMBL" id="TVT24944.1"/>
    </source>
</evidence>
<evidence type="ECO:0000256" key="6">
    <source>
        <dbReference type="SAM" id="Coils"/>
    </source>
</evidence>
<evidence type="ECO:0000256" key="3">
    <source>
        <dbReference type="HAMAP-Rule" id="MF_01151"/>
    </source>
</evidence>
<dbReference type="GO" id="GO:0051087">
    <property type="term" value="F:protein-folding chaperone binding"/>
    <property type="evidence" value="ECO:0007669"/>
    <property type="project" value="InterPro"/>
</dbReference>
<gene>
    <name evidence="3" type="primary">grpE</name>
    <name evidence="7" type="ORF">FNH06_03715</name>
</gene>
<feature type="coiled-coil region" evidence="6">
    <location>
        <begin position="22"/>
        <end position="56"/>
    </location>
</feature>
<protein>
    <recommendedName>
        <fullName evidence="3 4">Protein GrpE</fullName>
    </recommendedName>
    <alternativeName>
        <fullName evidence="3">HSP-70 cofactor</fullName>
    </alternativeName>
</protein>
<sequence length="161" mass="17938">MTEPAEDSAGERGQDVALAPGVAEVEDRWRRAVADLDNLRKRYARELEREREAERARAASWWLPVLDNLELALAHRKSGEDPVIEGVRAIRDQAVEVMGLLGFPRHDEAGVPFDPARHEVVSVVEDPARPPGVVVEVVRPGYGQGERQLRPAAVVVNRRQD</sequence>
<dbReference type="Gene3D" id="3.90.20.20">
    <property type="match status" value="1"/>
</dbReference>
<keyword evidence="6" id="KW-0175">Coiled coil</keyword>
<dbReference type="PRINTS" id="PR00773">
    <property type="entry name" value="GRPEPROTEIN"/>
</dbReference>
<organism evidence="7 8">
    <name type="scientific">Amycolatopsis acidiphila</name>
    <dbReference type="NCBI Taxonomy" id="715473"/>
    <lineage>
        <taxon>Bacteria</taxon>
        <taxon>Bacillati</taxon>
        <taxon>Actinomycetota</taxon>
        <taxon>Actinomycetes</taxon>
        <taxon>Pseudonocardiales</taxon>
        <taxon>Pseudonocardiaceae</taxon>
        <taxon>Amycolatopsis</taxon>
    </lineage>
</organism>
<dbReference type="InterPro" id="IPR009012">
    <property type="entry name" value="GrpE_head"/>
</dbReference>
<dbReference type="GO" id="GO:0042803">
    <property type="term" value="F:protein homodimerization activity"/>
    <property type="evidence" value="ECO:0007669"/>
    <property type="project" value="InterPro"/>
</dbReference>
<proteinExistence type="inferred from homology"/>
<accession>A0A558AL18</accession>
<dbReference type="GO" id="GO:0051082">
    <property type="term" value="F:unfolded protein binding"/>
    <property type="evidence" value="ECO:0007669"/>
    <property type="project" value="TreeGrafter"/>
</dbReference>
<dbReference type="AlphaFoldDB" id="A0A558AL18"/>
<dbReference type="InterPro" id="IPR013805">
    <property type="entry name" value="GrpE_CC"/>
</dbReference>
<evidence type="ECO:0000313" key="8">
    <source>
        <dbReference type="Proteomes" id="UP000318578"/>
    </source>
</evidence>
<evidence type="ECO:0000256" key="1">
    <source>
        <dbReference type="ARBA" id="ARBA00009054"/>
    </source>
</evidence>
<dbReference type="SUPFAM" id="SSF58014">
    <property type="entry name" value="Coiled-coil domain of nucleotide exchange factor GrpE"/>
    <property type="match status" value="1"/>
</dbReference>
<dbReference type="GO" id="GO:0000774">
    <property type="term" value="F:adenyl-nucleotide exchange factor activity"/>
    <property type="evidence" value="ECO:0007669"/>
    <property type="project" value="InterPro"/>
</dbReference>
<dbReference type="CDD" id="cd00446">
    <property type="entry name" value="GrpE"/>
    <property type="match status" value="1"/>
</dbReference>
<dbReference type="SUPFAM" id="SSF51064">
    <property type="entry name" value="Head domain of nucleotide exchange factor GrpE"/>
    <property type="match status" value="1"/>
</dbReference>
<comment type="similarity">
    <text evidence="1 3 5">Belongs to the GrpE family.</text>
</comment>
<evidence type="ECO:0000256" key="2">
    <source>
        <dbReference type="ARBA" id="ARBA00023186"/>
    </source>
</evidence>
<dbReference type="GO" id="GO:0006457">
    <property type="term" value="P:protein folding"/>
    <property type="evidence" value="ECO:0007669"/>
    <property type="project" value="InterPro"/>
</dbReference>
<dbReference type="Gene3D" id="2.30.22.10">
    <property type="entry name" value="Head domain of nucleotide exchange factor GrpE"/>
    <property type="match status" value="1"/>
</dbReference>
<comment type="subcellular location">
    <subcellularLocation>
        <location evidence="3">Cytoplasm</location>
    </subcellularLocation>
</comment>
<comment type="function">
    <text evidence="3 4">Participates actively in the response to hyperosmotic and heat shock by preventing the aggregation of stress-denatured proteins, in association with DnaK and GrpE. It is the nucleotide exchange factor for DnaK and may function as a thermosensor. Unfolded proteins bind initially to DnaJ; upon interaction with the DnaJ-bound protein, DnaK hydrolyzes its bound ATP, resulting in the formation of a stable complex. GrpE releases ADP from DnaK; ATP binding to DnaK triggers the release of the substrate protein, thus completing the reaction cycle. Several rounds of ATP-dependent interactions between DnaJ, DnaK and GrpE are required for fully efficient folding.</text>
</comment>
<dbReference type="PROSITE" id="PS01071">
    <property type="entry name" value="GRPE"/>
    <property type="match status" value="1"/>
</dbReference>
<dbReference type="Proteomes" id="UP000318578">
    <property type="component" value="Unassembled WGS sequence"/>
</dbReference>
<keyword evidence="8" id="KW-1185">Reference proteome</keyword>
<dbReference type="GO" id="GO:0005737">
    <property type="term" value="C:cytoplasm"/>
    <property type="evidence" value="ECO:0007669"/>
    <property type="project" value="UniProtKB-SubCell"/>
</dbReference>
<name>A0A558AL18_9PSEU</name>
<comment type="caution">
    <text evidence="7">The sequence shown here is derived from an EMBL/GenBank/DDBJ whole genome shotgun (WGS) entry which is preliminary data.</text>
</comment>
<dbReference type="Pfam" id="PF01025">
    <property type="entry name" value="GrpE"/>
    <property type="match status" value="1"/>
</dbReference>
<dbReference type="EMBL" id="VJZA01000004">
    <property type="protein sequence ID" value="TVT24944.1"/>
    <property type="molecule type" value="Genomic_DNA"/>
</dbReference>
<evidence type="ECO:0000256" key="5">
    <source>
        <dbReference type="RuleBase" id="RU004478"/>
    </source>
</evidence>
<dbReference type="OrthoDB" id="5191115at2"/>
<keyword evidence="3 4" id="KW-0346">Stress response</keyword>
<dbReference type="PANTHER" id="PTHR21237">
    <property type="entry name" value="GRPE PROTEIN"/>
    <property type="match status" value="1"/>
</dbReference>
<dbReference type="PANTHER" id="PTHR21237:SF23">
    <property type="entry name" value="GRPE PROTEIN HOMOLOG, MITOCHONDRIAL"/>
    <property type="match status" value="1"/>
</dbReference>
<keyword evidence="3" id="KW-0963">Cytoplasm</keyword>
<dbReference type="RefSeq" id="WP_144633587.1">
    <property type="nucleotide sequence ID" value="NZ_BNAX01000020.1"/>
</dbReference>
<evidence type="ECO:0000256" key="4">
    <source>
        <dbReference type="RuleBase" id="RU000639"/>
    </source>
</evidence>
<reference evidence="7 8" key="1">
    <citation type="submission" date="2019-07" db="EMBL/GenBank/DDBJ databases">
        <title>New species of Amycolatopsis and Streptomyces.</title>
        <authorList>
            <person name="Duangmal K."/>
            <person name="Teo W.F.A."/>
            <person name="Lipun K."/>
        </authorList>
    </citation>
    <scope>NUCLEOTIDE SEQUENCE [LARGE SCALE GENOMIC DNA]</scope>
    <source>
        <strain evidence="7 8">JCM 30562</strain>
    </source>
</reference>